<feature type="compositionally biased region" description="Basic and acidic residues" evidence="1">
    <location>
        <begin position="208"/>
        <end position="226"/>
    </location>
</feature>
<feature type="compositionally biased region" description="Low complexity" evidence="1">
    <location>
        <begin position="170"/>
        <end position="185"/>
    </location>
</feature>
<evidence type="ECO:0000313" key="3">
    <source>
        <dbReference type="EMBL" id="KAK3275972.1"/>
    </source>
</evidence>
<evidence type="ECO:0000256" key="2">
    <source>
        <dbReference type="SAM" id="Phobius"/>
    </source>
</evidence>
<keyword evidence="2" id="KW-1133">Transmembrane helix</keyword>
<sequence>MFRSCLVFGALFTVAIVIKLLSFMLFKLNSRRKARPMTAAGDHEHDKFETGPRPPKPKPRTPSSKPLPPGNWDPSTKVLVPGWSVDDILDPVPSAALSKLDLRGVPGPQSPTASLSESSHGISPVGGGSFTERLGAISEAISKESQITKADRPLSPAKGNPSKGSPAKGSPARAASTSEAAPASSVIPRRPSRNYALTRASIVARQNSDAKTKPSDSPESAGKPKADTNGYNAQIAALKTSPTNLKRPSSLRTSIGGASSGIKRSKAQEPNGASKSG</sequence>
<feature type="compositionally biased region" description="Polar residues" evidence="1">
    <location>
        <begin position="240"/>
        <end position="257"/>
    </location>
</feature>
<evidence type="ECO:0000313" key="4">
    <source>
        <dbReference type="Proteomes" id="UP001190700"/>
    </source>
</evidence>
<feature type="compositionally biased region" description="Polar residues" evidence="1">
    <location>
        <begin position="110"/>
        <end position="121"/>
    </location>
</feature>
<reference evidence="3 4" key="1">
    <citation type="journal article" date="2015" name="Genome Biol. Evol.">
        <title>Comparative Genomics of a Bacterivorous Green Alga Reveals Evolutionary Causalities and Consequences of Phago-Mixotrophic Mode of Nutrition.</title>
        <authorList>
            <person name="Burns J.A."/>
            <person name="Paasch A."/>
            <person name="Narechania A."/>
            <person name="Kim E."/>
        </authorList>
    </citation>
    <scope>NUCLEOTIDE SEQUENCE [LARGE SCALE GENOMIC DNA]</scope>
    <source>
        <strain evidence="3 4">PLY_AMNH</strain>
    </source>
</reference>
<feature type="compositionally biased region" description="Basic and acidic residues" evidence="1">
    <location>
        <begin position="41"/>
        <end position="50"/>
    </location>
</feature>
<dbReference type="AlphaFoldDB" id="A0AAE0L8P1"/>
<evidence type="ECO:0000256" key="1">
    <source>
        <dbReference type="SAM" id="MobiDB-lite"/>
    </source>
</evidence>
<feature type="region of interest" description="Disordered" evidence="1">
    <location>
        <begin position="100"/>
        <end position="277"/>
    </location>
</feature>
<dbReference type="EMBL" id="LGRX02006860">
    <property type="protein sequence ID" value="KAK3275972.1"/>
    <property type="molecule type" value="Genomic_DNA"/>
</dbReference>
<comment type="caution">
    <text evidence="3">The sequence shown here is derived from an EMBL/GenBank/DDBJ whole genome shotgun (WGS) entry which is preliminary data.</text>
</comment>
<organism evidence="3 4">
    <name type="scientific">Cymbomonas tetramitiformis</name>
    <dbReference type="NCBI Taxonomy" id="36881"/>
    <lineage>
        <taxon>Eukaryota</taxon>
        <taxon>Viridiplantae</taxon>
        <taxon>Chlorophyta</taxon>
        <taxon>Pyramimonadophyceae</taxon>
        <taxon>Pyramimonadales</taxon>
        <taxon>Pyramimonadaceae</taxon>
        <taxon>Cymbomonas</taxon>
    </lineage>
</organism>
<feature type="transmembrane region" description="Helical" evidence="2">
    <location>
        <begin position="6"/>
        <end position="26"/>
    </location>
</feature>
<keyword evidence="2" id="KW-0812">Transmembrane</keyword>
<gene>
    <name evidence="3" type="ORF">CYMTET_15931</name>
</gene>
<dbReference type="Proteomes" id="UP001190700">
    <property type="component" value="Unassembled WGS sequence"/>
</dbReference>
<name>A0AAE0L8P1_9CHLO</name>
<keyword evidence="2" id="KW-0472">Membrane</keyword>
<proteinExistence type="predicted"/>
<accession>A0AAE0L8P1</accession>
<protein>
    <submittedName>
        <fullName evidence="3">Uncharacterized protein</fullName>
    </submittedName>
</protein>
<keyword evidence="4" id="KW-1185">Reference proteome</keyword>
<feature type="region of interest" description="Disordered" evidence="1">
    <location>
        <begin position="34"/>
        <end position="76"/>
    </location>
</feature>